<dbReference type="OrthoDB" id="272987at2759"/>
<evidence type="ECO:0000259" key="12">
    <source>
        <dbReference type="Pfam" id="PF06419"/>
    </source>
</evidence>
<comment type="similarity">
    <text evidence="2 10">Belongs to the COG6 family.</text>
</comment>
<dbReference type="HOGENOM" id="CLU_011361_1_0_1"/>
<dbReference type="FunCoup" id="W2SD39">
    <property type="interactions" value="250"/>
</dbReference>
<comment type="subcellular location">
    <subcellularLocation>
        <location evidence="1 10">Golgi apparatus membrane</location>
        <topology evidence="1 10">Peripheral membrane protein</topology>
    </subcellularLocation>
</comment>
<feature type="domain" description="Conserved Oligomeric Golgi complex subunit 6 C-terminal" evidence="13">
    <location>
        <begin position="203"/>
        <end position="694"/>
    </location>
</feature>
<dbReference type="GO" id="GO:0006891">
    <property type="term" value="P:intra-Golgi vesicle-mediated transport"/>
    <property type="evidence" value="ECO:0007669"/>
    <property type="project" value="UniProtKB-UniRule"/>
</dbReference>
<evidence type="ECO:0000256" key="6">
    <source>
        <dbReference type="ARBA" id="ARBA00023034"/>
    </source>
</evidence>
<dbReference type="GO" id="GO:0017119">
    <property type="term" value="C:Golgi transport complex"/>
    <property type="evidence" value="ECO:0007669"/>
    <property type="project" value="UniProtKB-UniRule"/>
</dbReference>
<dbReference type="RefSeq" id="XP_008711353.1">
    <property type="nucleotide sequence ID" value="XM_008713131.1"/>
</dbReference>
<dbReference type="SMART" id="SM01087">
    <property type="entry name" value="COG6"/>
    <property type="match status" value="1"/>
</dbReference>
<dbReference type="PANTHER" id="PTHR21506:SF0">
    <property type="entry name" value="CONSERVED OLIGOMERIC GOLGI COMPLEX SUBUNIT 6"/>
    <property type="match status" value="1"/>
</dbReference>
<sequence length="695" mass="76140">MDAYLSGIDGPDGDGLGSPLSPGEDGITSRSANALSTKLATVLSASYADSEIREALRLFDIRDVQSEYQKSQTLKSIAEKEIIDANARIVGDFGHVAEQLKRVGVLLARLNDTCDQMRGHILAAKQESAPVLEEASILLARKQEGEAKQQLLEVFCKHFTLSDADLKTLTSSAEPLDERFFVVLQRVQQIHKDCEILLGTETQRLGLELMEQTTRNLDAGFKKLYTWIQREFKGLDLEDPHISGSIRRALRVLSDRPTLFQNCLDFFAQARETTLSEAFQGALTGTGSGQAIEFSTHDPLRYVGDMLAWIHSAAVSEKEALEGLFISDANEISKGLAVGHTSEPWARVRRPGGVDERAEEDDTSEHVFDGQKALSDLVSRNMVGVCQTLHQRIEVAVKNSGDPVLMYKVFNLLTFYQEIFSKLIGSGTTIDNTLVQLETAVLGLFKDTMDEEVGAATADTTPSPDLSPPTFLHVALKQFTDIARSRGPQMTGSELERLFSAVLSGIVDACADGASQLLEVRESNIYKANYLTALQMSLRSILSQVPPISLPLDKVNSELQTIRDSLSESVTTSLLDASGIGALLQEADTRPDKEMRRKWFIENLTNAALVLDDFLASGLMDAQEGLSRMSDKSAAKDIIGEAVDRFCAEFDELEGMIHQADMEGPNGEVDAEGDEIRSLADLYPRTGAEVRALLS</sequence>
<evidence type="ECO:0000313" key="15">
    <source>
        <dbReference type="Proteomes" id="UP000030752"/>
    </source>
</evidence>
<evidence type="ECO:0000256" key="7">
    <source>
        <dbReference type="ARBA" id="ARBA00023136"/>
    </source>
</evidence>
<evidence type="ECO:0000256" key="10">
    <source>
        <dbReference type="RuleBase" id="RU365075"/>
    </source>
</evidence>
<dbReference type="AlphaFoldDB" id="W2SD39"/>
<evidence type="ECO:0000256" key="4">
    <source>
        <dbReference type="ARBA" id="ARBA00022448"/>
    </source>
</evidence>
<evidence type="ECO:0000256" key="8">
    <source>
        <dbReference type="ARBA" id="ARBA00031348"/>
    </source>
</evidence>
<dbReference type="GeneID" id="19968166"/>
<dbReference type="Proteomes" id="UP000030752">
    <property type="component" value="Unassembled WGS sequence"/>
</dbReference>
<reference evidence="14 15" key="1">
    <citation type="submission" date="2013-03" db="EMBL/GenBank/DDBJ databases">
        <title>The Genome Sequence of Phialophora europaea CBS 101466.</title>
        <authorList>
            <consortium name="The Broad Institute Genomics Platform"/>
            <person name="Cuomo C."/>
            <person name="de Hoog S."/>
            <person name="Gorbushina A."/>
            <person name="Walker B."/>
            <person name="Young S.K."/>
            <person name="Zeng Q."/>
            <person name="Gargeya S."/>
            <person name="Fitzgerald M."/>
            <person name="Haas B."/>
            <person name="Abouelleil A."/>
            <person name="Allen A.W."/>
            <person name="Alvarado L."/>
            <person name="Arachchi H.M."/>
            <person name="Berlin A.M."/>
            <person name="Chapman S.B."/>
            <person name="Gainer-Dewar J."/>
            <person name="Goldberg J."/>
            <person name="Griggs A."/>
            <person name="Gujja S."/>
            <person name="Hansen M."/>
            <person name="Howarth C."/>
            <person name="Imamovic A."/>
            <person name="Ireland A."/>
            <person name="Larimer J."/>
            <person name="McCowan C."/>
            <person name="Murphy C."/>
            <person name="Pearson M."/>
            <person name="Poon T.W."/>
            <person name="Priest M."/>
            <person name="Roberts A."/>
            <person name="Saif S."/>
            <person name="Shea T."/>
            <person name="Sisk P."/>
            <person name="Sykes S."/>
            <person name="Wortman J."/>
            <person name="Nusbaum C."/>
            <person name="Birren B."/>
        </authorList>
    </citation>
    <scope>NUCLEOTIDE SEQUENCE [LARGE SCALE GENOMIC DNA]</scope>
    <source>
        <strain evidence="14 15">CBS 101466</strain>
    </source>
</reference>
<name>W2SD39_CYPE1</name>
<evidence type="ECO:0000256" key="5">
    <source>
        <dbReference type="ARBA" id="ARBA00022927"/>
    </source>
</evidence>
<dbReference type="GO" id="GO:0015031">
    <property type="term" value="P:protein transport"/>
    <property type="evidence" value="ECO:0007669"/>
    <property type="project" value="UniProtKB-KW"/>
</dbReference>
<comment type="function">
    <text evidence="9">Acts as a component of the peripheral membrane COG complex that is involved in intra-Golgi protein trafficking. COG is located at the cis-Golgi, and regulates tethering of retrograde intra-Golgi vesicles and possibly a number of other membrane trafficking events.</text>
</comment>
<dbReference type="Pfam" id="PF06419">
    <property type="entry name" value="COG6_N"/>
    <property type="match status" value="1"/>
</dbReference>
<protein>
    <recommendedName>
        <fullName evidence="3 10">Conserved oligomeric Golgi complex subunit 6</fullName>
        <shortName evidence="10">COG complex subunit 6</shortName>
    </recommendedName>
    <alternativeName>
        <fullName evidence="8 10">Component of oligomeric Golgi complex 6</fullName>
    </alternativeName>
</protein>
<dbReference type="InterPro" id="IPR010490">
    <property type="entry name" value="COG6"/>
</dbReference>
<keyword evidence="5 10" id="KW-0653">Protein transport</keyword>
<dbReference type="InParanoid" id="W2SD39"/>
<feature type="domain" description="Conserved oligomeric complex COG6 N-terminal" evidence="12">
    <location>
        <begin position="64"/>
        <end position="172"/>
    </location>
</feature>
<organism evidence="14 15">
    <name type="scientific">Cyphellophora europaea (strain CBS 101466)</name>
    <name type="common">Phialophora europaea</name>
    <dbReference type="NCBI Taxonomy" id="1220924"/>
    <lineage>
        <taxon>Eukaryota</taxon>
        <taxon>Fungi</taxon>
        <taxon>Dikarya</taxon>
        <taxon>Ascomycota</taxon>
        <taxon>Pezizomycotina</taxon>
        <taxon>Eurotiomycetes</taxon>
        <taxon>Chaetothyriomycetidae</taxon>
        <taxon>Chaetothyriales</taxon>
        <taxon>Cyphellophoraceae</taxon>
        <taxon>Cyphellophora</taxon>
    </lineage>
</organism>
<dbReference type="Pfam" id="PF20653">
    <property type="entry name" value="COG6_C"/>
    <property type="match status" value="1"/>
</dbReference>
<dbReference type="EMBL" id="KB822711">
    <property type="protein sequence ID" value="ETN46641.1"/>
    <property type="molecule type" value="Genomic_DNA"/>
</dbReference>
<dbReference type="PANTHER" id="PTHR21506">
    <property type="entry name" value="COMPONENT OF OLIGOMERIC GOLGI COMPLEX 6"/>
    <property type="match status" value="1"/>
</dbReference>
<dbReference type="VEuPathDB" id="FungiDB:HMPREF1541_00827"/>
<keyword evidence="7 10" id="KW-0472">Membrane</keyword>
<keyword evidence="15" id="KW-1185">Reference proteome</keyword>
<evidence type="ECO:0000256" key="11">
    <source>
        <dbReference type="SAM" id="MobiDB-lite"/>
    </source>
</evidence>
<evidence type="ECO:0000256" key="9">
    <source>
        <dbReference type="ARBA" id="ARBA00043873"/>
    </source>
</evidence>
<comment type="function">
    <text evidence="10">Acts as component of the peripheral membrane COG complex that is involved in intra-Golgi protein trafficking. COG is located at the cis-Golgi, and regulates tethering of retrograde intra-Golgi vesicles and possibly a number of other membrane trafficking events.</text>
</comment>
<dbReference type="InterPro" id="IPR048368">
    <property type="entry name" value="COG6_N"/>
</dbReference>
<evidence type="ECO:0000259" key="13">
    <source>
        <dbReference type="Pfam" id="PF20653"/>
    </source>
</evidence>
<dbReference type="eggNOG" id="KOG3758">
    <property type="taxonomic scope" value="Eukaryota"/>
</dbReference>
<keyword evidence="4 10" id="KW-0813">Transport</keyword>
<evidence type="ECO:0000256" key="2">
    <source>
        <dbReference type="ARBA" id="ARBA00011023"/>
    </source>
</evidence>
<accession>W2SD39</accession>
<evidence type="ECO:0000313" key="14">
    <source>
        <dbReference type="EMBL" id="ETN46641.1"/>
    </source>
</evidence>
<dbReference type="GO" id="GO:0000139">
    <property type="term" value="C:Golgi membrane"/>
    <property type="evidence" value="ECO:0007669"/>
    <property type="project" value="UniProtKB-SubCell"/>
</dbReference>
<evidence type="ECO:0000256" key="1">
    <source>
        <dbReference type="ARBA" id="ARBA00004395"/>
    </source>
</evidence>
<evidence type="ECO:0000256" key="3">
    <source>
        <dbReference type="ARBA" id="ARBA00020973"/>
    </source>
</evidence>
<proteinExistence type="inferred from homology"/>
<gene>
    <name evidence="14" type="ORF">HMPREF1541_00827</name>
</gene>
<dbReference type="STRING" id="1220924.W2SD39"/>
<feature type="region of interest" description="Disordered" evidence="11">
    <location>
        <begin position="1"/>
        <end position="29"/>
    </location>
</feature>
<dbReference type="InterPro" id="IPR048369">
    <property type="entry name" value="COG6_C"/>
</dbReference>
<comment type="subunit">
    <text evidence="10">Component of the conserved oligomeric Golgi complex.</text>
</comment>
<keyword evidence="6 10" id="KW-0333">Golgi apparatus</keyword>